<accession>A0A7H1N4B0</accession>
<dbReference type="KEGG" id="dvn:HQ394_15945"/>
<gene>
    <name evidence="1" type="ORF">HQ394_15945</name>
</gene>
<evidence type="ECO:0000313" key="1">
    <source>
        <dbReference type="EMBL" id="QNT70546.1"/>
    </source>
</evidence>
<organism evidence="1 2">
    <name type="scientific">Defluviicoccus vanus</name>
    <dbReference type="NCBI Taxonomy" id="111831"/>
    <lineage>
        <taxon>Bacteria</taxon>
        <taxon>Pseudomonadati</taxon>
        <taxon>Pseudomonadota</taxon>
        <taxon>Alphaproteobacteria</taxon>
        <taxon>Rhodospirillales</taxon>
        <taxon>Rhodospirillaceae</taxon>
        <taxon>Defluviicoccus</taxon>
    </lineage>
</organism>
<name>A0A7H1N4B0_9PROT</name>
<dbReference type="Proteomes" id="UP000516369">
    <property type="component" value="Chromosome"/>
</dbReference>
<dbReference type="RefSeq" id="WP_190261025.1">
    <property type="nucleotide sequence ID" value="NZ_CP053923.1"/>
</dbReference>
<protein>
    <submittedName>
        <fullName evidence="1">Uncharacterized protein</fullName>
    </submittedName>
</protein>
<dbReference type="SUPFAM" id="SSF48452">
    <property type="entry name" value="TPR-like"/>
    <property type="match status" value="1"/>
</dbReference>
<evidence type="ECO:0000313" key="2">
    <source>
        <dbReference type="Proteomes" id="UP000516369"/>
    </source>
</evidence>
<dbReference type="AlphaFoldDB" id="A0A7H1N4B0"/>
<proteinExistence type="predicted"/>
<dbReference type="InterPro" id="IPR046880">
    <property type="entry name" value="TPR-S"/>
</dbReference>
<sequence>MRSALRTAPRNHQRYGNARSLGAVHKRLWEKARDEVALDKAIRSYERGFYLCNDYYNGINFAFLLNIRAAHALDLARTSADPSSVALRRAAAIADFVQARRVREEVVSICERWLDANPAPEAETAIGAKVQYLKSKYWVLASMAEAYLGMGQDAKAEEVYTVVYSIAPESWMVTTSREQRAKLAALLADPPLKYITVVDALHRSVGEAAASA</sequence>
<dbReference type="EMBL" id="CP053923">
    <property type="protein sequence ID" value="QNT70546.1"/>
    <property type="molecule type" value="Genomic_DNA"/>
</dbReference>
<dbReference type="InterPro" id="IPR011990">
    <property type="entry name" value="TPR-like_helical_dom_sf"/>
</dbReference>
<keyword evidence="2" id="KW-1185">Reference proteome</keyword>
<reference evidence="1 2" key="1">
    <citation type="submission" date="2020-05" db="EMBL/GenBank/DDBJ databases">
        <title>Complete closed genome sequence of Defluviicoccus vanus.</title>
        <authorList>
            <person name="Bessarab I."/>
            <person name="Arumugam K."/>
            <person name="Maszenan A.M."/>
            <person name="Seviour R.J."/>
            <person name="Williams R.B."/>
        </authorList>
    </citation>
    <scope>NUCLEOTIDE SEQUENCE [LARGE SCALE GENOMIC DNA]</scope>
    <source>
        <strain evidence="1 2">Ben 114</strain>
    </source>
</reference>
<dbReference type="Pfam" id="PF20308">
    <property type="entry name" value="TPR-S"/>
    <property type="match status" value="1"/>
</dbReference>